<dbReference type="AlphaFoldDB" id="A0A9D1MXC9"/>
<evidence type="ECO:0000313" key="2">
    <source>
        <dbReference type="Proteomes" id="UP000886852"/>
    </source>
</evidence>
<name>A0A9D1MXC9_9BACT</name>
<dbReference type="EMBL" id="DVOC01000079">
    <property type="protein sequence ID" value="HIU91262.1"/>
    <property type="molecule type" value="Genomic_DNA"/>
</dbReference>
<sequence length="50" mass="5780">MEHTQQFSAEQKGVAEILLDLVDKKQTEPIDVLIEFTQKDADDFVLYLPE</sequence>
<reference evidence="1" key="1">
    <citation type="submission" date="2020-10" db="EMBL/GenBank/DDBJ databases">
        <authorList>
            <person name="Gilroy R."/>
        </authorList>
    </citation>
    <scope>NUCLEOTIDE SEQUENCE</scope>
    <source>
        <strain evidence="1">ChiHjej12B11-7776</strain>
    </source>
</reference>
<gene>
    <name evidence="1" type="ORF">IAC72_04565</name>
</gene>
<accession>A0A9D1MXC9</accession>
<reference evidence="1" key="2">
    <citation type="journal article" date="2021" name="PeerJ">
        <title>Extensive microbial diversity within the chicken gut microbiome revealed by metagenomics and culture.</title>
        <authorList>
            <person name="Gilroy R."/>
            <person name="Ravi A."/>
            <person name="Getino M."/>
            <person name="Pursley I."/>
            <person name="Horton D.L."/>
            <person name="Alikhan N.F."/>
            <person name="Baker D."/>
            <person name="Gharbi K."/>
            <person name="Hall N."/>
            <person name="Watson M."/>
            <person name="Adriaenssens E.M."/>
            <person name="Foster-Nyarko E."/>
            <person name="Jarju S."/>
            <person name="Secka A."/>
            <person name="Antonio M."/>
            <person name="Oren A."/>
            <person name="Chaudhuri R.R."/>
            <person name="La Ragione R."/>
            <person name="Hildebrand F."/>
            <person name="Pallen M.J."/>
        </authorList>
    </citation>
    <scope>NUCLEOTIDE SEQUENCE</scope>
    <source>
        <strain evidence="1">ChiHjej12B11-7776</strain>
    </source>
</reference>
<dbReference type="Proteomes" id="UP000886852">
    <property type="component" value="Unassembled WGS sequence"/>
</dbReference>
<comment type="caution">
    <text evidence="1">The sequence shown here is derived from an EMBL/GenBank/DDBJ whole genome shotgun (WGS) entry which is preliminary data.</text>
</comment>
<protein>
    <submittedName>
        <fullName evidence="1">Uncharacterized protein</fullName>
    </submittedName>
</protein>
<organism evidence="1 2">
    <name type="scientific">Candidatus Fimimonas merdipullorum</name>
    <dbReference type="NCBI Taxonomy" id="2840822"/>
    <lineage>
        <taxon>Bacteria</taxon>
        <taxon>Pseudomonadati</taxon>
        <taxon>Myxococcota</taxon>
        <taxon>Myxococcia</taxon>
        <taxon>Myxococcales</taxon>
        <taxon>Cystobacterineae</taxon>
        <taxon>Myxococcaceae</taxon>
        <taxon>Myxococcaceae incertae sedis</taxon>
        <taxon>Candidatus Fimimonas</taxon>
    </lineage>
</organism>
<proteinExistence type="predicted"/>
<evidence type="ECO:0000313" key="1">
    <source>
        <dbReference type="EMBL" id="HIU91262.1"/>
    </source>
</evidence>